<feature type="coiled-coil region" evidence="8">
    <location>
        <begin position="347"/>
        <end position="522"/>
    </location>
</feature>
<dbReference type="Gene3D" id="1.20.1060.20">
    <property type="match status" value="1"/>
</dbReference>
<dbReference type="EMBL" id="JARBJD010000104">
    <property type="protein sequence ID" value="KAK2952376.1"/>
    <property type="molecule type" value="Genomic_DNA"/>
</dbReference>
<feature type="coiled-coil region" evidence="8">
    <location>
        <begin position="806"/>
        <end position="861"/>
    </location>
</feature>
<protein>
    <recommendedName>
        <fullName evidence="7">Structural maintenance of chromosomes protein</fullName>
    </recommendedName>
</protein>
<dbReference type="Gene3D" id="3.30.70.1620">
    <property type="match status" value="1"/>
</dbReference>
<comment type="caution">
    <text evidence="11">The sequence shown here is derived from an EMBL/GenBank/DDBJ whole genome shotgun (WGS) entry which is preliminary data.</text>
</comment>
<evidence type="ECO:0000256" key="9">
    <source>
        <dbReference type="SAM" id="MobiDB-lite"/>
    </source>
</evidence>
<dbReference type="SMART" id="SM00968">
    <property type="entry name" value="SMC_hinge"/>
    <property type="match status" value="1"/>
</dbReference>
<gene>
    <name evidence="11" type="ORF">BLNAU_12638</name>
</gene>
<evidence type="ECO:0000259" key="10">
    <source>
        <dbReference type="SMART" id="SM00968"/>
    </source>
</evidence>
<sequence>MEPPVFTSGFYLHRLIVNNFKTYKGQHVIGPLFPFTALIGPNGSGKSNIMDAISFVMGVKDSYLRISKLSDLIYRSSTKEKDDQPDPTSMFVTAVFRSVNPDGSIPNPLVDEDGNRENIDLFARNPDEEHFTRTISIERSKIKKVFRINNQDRTEKDFRAELEGRLGIDSTIQNFLIFQGDVTSFAQKKPEEWTQWFEHISGSAELQKEYDNLQELCARNDQSTALAQTHRRSAAKEQKIYQEQKEESEHFQRQMDHRMELLKESTLFKLYHHEQDINEADMSLKTIKNTLRQEEVALEERDRKYNTQKQKEVEAHRLFTQKEQEVVKQERELRSARPNEQKENSNMLRMERNHEIAKERVENLEKEDKINKNAQNAIEADLSKLMLEKKEWEQKSQSIASIPALNAEMQTEYVRLKQELENMVQDQRAQLEAITPEQNRSEREIEELERKKENLERKIKQSTLMADSAKTKRVDDAEKRRTEIEQRYADIKQQIDESKEEVTNLQNSIEAINQRIQEVSSSIQDGNHEIIETRRETAFRKTVVDLQRNYPSSTGQNMGGVLGCLSELINVTDKKYSTAVTAAMGLQGKLMDAIVVETEVCAMKCLEYVSQQRSVNVITGSSHTEQFEERFVFLPLDTLRPKALDENLRIALDERQREAERVQSEQKTEKDRSVGFKLVYDLLTFKENIAPAVLYAVGSTVLFPTLDEAIKHVFAERNPLRVRAVTMDGDVISKKGLITAGSPALHRRAKKWTEKDVEKARKERDTLFSQKMHQMQQLKQAETRKWSRGEFEEDVEGGVIWGQMTLKSLEEDLISVRAEIAMLTETENRARSEADAHVREHKQLEKQISEMRREAHSRNEQARSIALAIEEQEEQVFKPFCEKLGIKSSTYFSSAISQHEKEMSQQRLQFESRQTTLQNDLRLLQARVSKDAMKKAKETLAKAEERMKEAKEKYEKTKKDLDLLQRKVDQATDEREAAAKQWKDCTEALSRLTAERNKILMNVQNSTREREKLEGIIHNLNVRRLMLLQQARLDEIDIPFRKVEVERKPRGKKTKQKANDKRARMRTDDSEDDVVEEVADVEESVLDFSQPFNMSYSQPPDSQVDLESPSPSQPSDSTELQLDFRGLSLRHRRMHGEEVKRELERFNSELKTVNSDLASMIPNLRASDQLVAVQKRLDELAKKFQDSQMQREADQKQFNQIKKERKARFMKVFGEVSSRIDSIYQSITNDASGAGSVVMSLTNRFEPYLGPIDIHVKPPSKSFTTIDALSGGEKTIFALAILFAVNSSRPAPFIVLDEIDAALDRSNVRNAIDFLVRRTRPQTDETHDVNWDSQSMAYSQMQPGFGEMEEDVINQHTDRAKDVAARQAKQEFIPAQQILAISLKGDFFDHADSVVGITRAPATDYSEVFTTQLVD</sequence>
<feature type="coiled-coil region" evidence="8">
    <location>
        <begin position="1136"/>
        <end position="1190"/>
    </location>
</feature>
<feature type="compositionally biased region" description="Polar residues" evidence="9">
    <location>
        <begin position="1109"/>
        <end position="1120"/>
    </location>
</feature>
<dbReference type="InterPro" id="IPR024704">
    <property type="entry name" value="SMC"/>
</dbReference>
<evidence type="ECO:0000256" key="8">
    <source>
        <dbReference type="SAM" id="Coils"/>
    </source>
</evidence>
<evidence type="ECO:0000256" key="2">
    <source>
        <dbReference type="ARBA" id="ARBA00022618"/>
    </source>
</evidence>
<feature type="compositionally biased region" description="Basic and acidic residues" evidence="9">
    <location>
        <begin position="1057"/>
        <end position="1068"/>
    </location>
</feature>
<organism evidence="11 12">
    <name type="scientific">Blattamonas nauphoetae</name>
    <dbReference type="NCBI Taxonomy" id="2049346"/>
    <lineage>
        <taxon>Eukaryota</taxon>
        <taxon>Metamonada</taxon>
        <taxon>Preaxostyla</taxon>
        <taxon>Oxymonadida</taxon>
        <taxon>Blattamonas</taxon>
    </lineage>
</organism>
<dbReference type="InterPro" id="IPR003395">
    <property type="entry name" value="RecF/RecN/SMC_N"/>
</dbReference>
<dbReference type="Pfam" id="PF06470">
    <property type="entry name" value="SMC_hinge"/>
    <property type="match status" value="1"/>
</dbReference>
<name>A0ABQ9XQ68_9EUKA</name>
<keyword evidence="6" id="KW-0131">Cell cycle</keyword>
<evidence type="ECO:0000256" key="4">
    <source>
        <dbReference type="ARBA" id="ARBA00023054"/>
    </source>
</evidence>
<dbReference type="PANTHER" id="PTHR18937">
    <property type="entry name" value="STRUCTURAL MAINTENANCE OF CHROMOSOMES SMC FAMILY MEMBER"/>
    <property type="match status" value="1"/>
</dbReference>
<evidence type="ECO:0000256" key="7">
    <source>
        <dbReference type="PIRNR" id="PIRNR005719"/>
    </source>
</evidence>
<dbReference type="SUPFAM" id="SSF75553">
    <property type="entry name" value="Smc hinge domain"/>
    <property type="match status" value="1"/>
</dbReference>
<feature type="coiled-coil region" evidence="8">
    <location>
        <begin position="926"/>
        <end position="1023"/>
    </location>
</feature>
<dbReference type="PANTHER" id="PTHR18937:SF12">
    <property type="entry name" value="STRUCTURAL MAINTENANCE OF CHROMOSOMES PROTEIN"/>
    <property type="match status" value="1"/>
</dbReference>
<feature type="compositionally biased region" description="Polar residues" evidence="9">
    <location>
        <begin position="1090"/>
        <end position="1101"/>
    </location>
</feature>
<dbReference type="InterPro" id="IPR010935">
    <property type="entry name" value="SMC_hinge"/>
</dbReference>
<evidence type="ECO:0000256" key="3">
    <source>
        <dbReference type="ARBA" id="ARBA00022776"/>
    </source>
</evidence>
<dbReference type="SUPFAM" id="SSF52540">
    <property type="entry name" value="P-loop containing nucleoside triphosphate hydrolases"/>
    <property type="match status" value="2"/>
</dbReference>
<reference evidence="11 12" key="1">
    <citation type="journal article" date="2022" name="bioRxiv">
        <title>Genomics of Preaxostyla Flagellates Illuminates Evolutionary Transitions and the Path Towards Mitochondrial Loss.</title>
        <authorList>
            <person name="Novak L.V.F."/>
            <person name="Treitli S.C."/>
            <person name="Pyrih J."/>
            <person name="Halakuc P."/>
            <person name="Pipaliya S.V."/>
            <person name="Vacek V."/>
            <person name="Brzon O."/>
            <person name="Soukal P."/>
            <person name="Eme L."/>
            <person name="Dacks J.B."/>
            <person name="Karnkowska A."/>
            <person name="Elias M."/>
            <person name="Hampl V."/>
        </authorList>
    </citation>
    <scope>NUCLEOTIDE SEQUENCE [LARGE SCALE GENOMIC DNA]</scope>
    <source>
        <strain evidence="11">NAU3</strain>
        <tissue evidence="11">Gut</tissue>
    </source>
</reference>
<proteinExistence type="inferred from homology"/>
<comment type="subcellular location">
    <subcellularLocation>
        <location evidence="1 7">Nucleus</location>
    </subcellularLocation>
</comment>
<dbReference type="Proteomes" id="UP001281761">
    <property type="component" value="Unassembled WGS sequence"/>
</dbReference>
<dbReference type="InterPro" id="IPR027417">
    <property type="entry name" value="P-loop_NTPase"/>
</dbReference>
<feature type="region of interest" description="Disordered" evidence="9">
    <location>
        <begin position="1089"/>
        <end position="1120"/>
    </location>
</feature>
<feature type="domain" description="SMC hinge" evidence="10">
    <location>
        <begin position="559"/>
        <end position="713"/>
    </location>
</feature>
<evidence type="ECO:0000313" key="11">
    <source>
        <dbReference type="EMBL" id="KAK2952376.1"/>
    </source>
</evidence>
<dbReference type="Gene3D" id="3.40.50.300">
    <property type="entry name" value="P-loop containing nucleotide triphosphate hydrolases"/>
    <property type="match status" value="2"/>
</dbReference>
<keyword evidence="2" id="KW-0132">Cell division</keyword>
<comment type="similarity">
    <text evidence="7">Belongs to the SMC family.</text>
</comment>
<evidence type="ECO:0000256" key="5">
    <source>
        <dbReference type="ARBA" id="ARBA00023242"/>
    </source>
</evidence>
<accession>A0ABQ9XQ68</accession>
<keyword evidence="3" id="KW-0498">Mitosis</keyword>
<feature type="coiled-coil region" evidence="8">
    <location>
        <begin position="645"/>
        <end position="672"/>
    </location>
</feature>
<dbReference type="PIRSF" id="PIRSF005719">
    <property type="entry name" value="SMC"/>
    <property type="match status" value="1"/>
</dbReference>
<keyword evidence="12" id="KW-1185">Reference proteome</keyword>
<feature type="region of interest" description="Disordered" evidence="9">
    <location>
        <begin position="1047"/>
        <end position="1074"/>
    </location>
</feature>
<evidence type="ECO:0000256" key="1">
    <source>
        <dbReference type="ARBA" id="ARBA00004123"/>
    </source>
</evidence>
<keyword evidence="4 8" id="KW-0175">Coiled coil</keyword>
<dbReference type="Pfam" id="PF02463">
    <property type="entry name" value="SMC_N"/>
    <property type="match status" value="2"/>
</dbReference>
<keyword evidence="5 7" id="KW-0539">Nucleus</keyword>
<evidence type="ECO:0000313" key="12">
    <source>
        <dbReference type="Proteomes" id="UP001281761"/>
    </source>
</evidence>
<evidence type="ECO:0000256" key="6">
    <source>
        <dbReference type="ARBA" id="ARBA00023306"/>
    </source>
</evidence>
<dbReference type="InterPro" id="IPR036277">
    <property type="entry name" value="SMC_hinge_sf"/>
</dbReference>